<dbReference type="InterPro" id="IPR012312">
    <property type="entry name" value="Hemerythrin-like"/>
</dbReference>
<evidence type="ECO:0000313" key="9">
    <source>
        <dbReference type="Proteomes" id="UP000823821"/>
    </source>
</evidence>
<dbReference type="SUPFAM" id="SSF58104">
    <property type="entry name" value="Methyl-accepting chemotaxis protein (MCP) signaling domain"/>
    <property type="match status" value="1"/>
</dbReference>
<dbReference type="NCBIfam" id="NF002007">
    <property type="entry name" value="PRK00808.1"/>
    <property type="match status" value="1"/>
</dbReference>
<dbReference type="CDD" id="cd12107">
    <property type="entry name" value="Hemerythrin"/>
    <property type="match status" value="1"/>
</dbReference>
<feature type="domain" description="Methyl-accepting transducer" evidence="7">
    <location>
        <begin position="136"/>
        <end position="372"/>
    </location>
</feature>
<dbReference type="Gene3D" id="1.10.287.950">
    <property type="entry name" value="Methyl-accepting chemotaxis protein"/>
    <property type="match status" value="1"/>
</dbReference>
<protein>
    <submittedName>
        <fullName evidence="8">Bacteriohemerythrin</fullName>
    </submittedName>
</protein>
<dbReference type="InterPro" id="IPR012827">
    <property type="entry name" value="Hemerythrin_metal-bd"/>
</dbReference>
<dbReference type="CDD" id="cd11386">
    <property type="entry name" value="MCP_signal"/>
    <property type="match status" value="1"/>
</dbReference>
<evidence type="ECO:0000256" key="5">
    <source>
        <dbReference type="PROSITE-ProRule" id="PRU00284"/>
    </source>
</evidence>
<keyword evidence="3" id="KW-0408">Iron</keyword>
<dbReference type="Pfam" id="PF01814">
    <property type="entry name" value="Hemerythrin"/>
    <property type="match status" value="1"/>
</dbReference>
<dbReference type="PANTHER" id="PTHR32089:SF112">
    <property type="entry name" value="LYSOZYME-LIKE PROTEIN-RELATED"/>
    <property type="match status" value="1"/>
</dbReference>
<dbReference type="InterPro" id="IPR016131">
    <property type="entry name" value="Haemerythrin_Fe_BS"/>
</dbReference>
<dbReference type="GO" id="GO:0016020">
    <property type="term" value="C:membrane"/>
    <property type="evidence" value="ECO:0007669"/>
    <property type="project" value="InterPro"/>
</dbReference>
<keyword evidence="4 5" id="KW-0807">Transducer</keyword>
<reference evidence="8" key="2">
    <citation type="submission" date="2021-04" db="EMBL/GenBank/DDBJ databases">
        <authorList>
            <person name="Gilroy R."/>
        </authorList>
    </citation>
    <scope>NUCLEOTIDE SEQUENCE</scope>
    <source>
        <strain evidence="8">5032</strain>
    </source>
</reference>
<dbReference type="GO" id="GO:0007165">
    <property type="term" value="P:signal transduction"/>
    <property type="evidence" value="ECO:0007669"/>
    <property type="project" value="UniProtKB-KW"/>
</dbReference>
<comment type="caution">
    <text evidence="8">The sequence shown here is derived from an EMBL/GenBank/DDBJ whole genome shotgun (WGS) entry which is preliminary data.</text>
</comment>
<evidence type="ECO:0000259" key="7">
    <source>
        <dbReference type="PROSITE" id="PS50111"/>
    </source>
</evidence>
<evidence type="ECO:0000256" key="6">
    <source>
        <dbReference type="SAM" id="Coils"/>
    </source>
</evidence>
<dbReference type="Proteomes" id="UP000823821">
    <property type="component" value="Unassembled WGS sequence"/>
</dbReference>
<dbReference type="Pfam" id="PF00015">
    <property type="entry name" value="MCPsignal"/>
    <property type="match status" value="1"/>
</dbReference>
<name>A0A9D2HJH2_9BACT</name>
<evidence type="ECO:0000256" key="1">
    <source>
        <dbReference type="ARBA" id="ARBA00010587"/>
    </source>
</evidence>
<dbReference type="GO" id="GO:0046872">
    <property type="term" value="F:metal ion binding"/>
    <property type="evidence" value="ECO:0007669"/>
    <property type="project" value="UniProtKB-KW"/>
</dbReference>
<evidence type="ECO:0000256" key="2">
    <source>
        <dbReference type="ARBA" id="ARBA00022723"/>
    </source>
</evidence>
<dbReference type="NCBIfam" id="TIGR02481">
    <property type="entry name" value="hemeryth_dom"/>
    <property type="match status" value="1"/>
</dbReference>
<reference evidence="8" key="1">
    <citation type="journal article" date="2021" name="PeerJ">
        <title>Extensive microbial diversity within the chicken gut microbiome revealed by metagenomics and culture.</title>
        <authorList>
            <person name="Gilroy R."/>
            <person name="Ravi A."/>
            <person name="Getino M."/>
            <person name="Pursley I."/>
            <person name="Horton D.L."/>
            <person name="Alikhan N.F."/>
            <person name="Baker D."/>
            <person name="Gharbi K."/>
            <person name="Hall N."/>
            <person name="Watson M."/>
            <person name="Adriaenssens E.M."/>
            <person name="Foster-Nyarko E."/>
            <person name="Jarju S."/>
            <person name="Secka A."/>
            <person name="Antonio M."/>
            <person name="Oren A."/>
            <person name="Chaudhuri R.R."/>
            <person name="La Ragione R."/>
            <person name="Hildebrand F."/>
            <person name="Pallen M.J."/>
        </authorList>
    </citation>
    <scope>NUCLEOTIDE SEQUENCE</scope>
    <source>
        <strain evidence="8">5032</strain>
    </source>
</reference>
<dbReference type="SMART" id="SM00283">
    <property type="entry name" value="MA"/>
    <property type="match status" value="1"/>
</dbReference>
<sequence>MEILLHIILLVLVAMLALLGTSGLAGAVLLALLLAGCLAGIVLGLRSAREKKALLAVLPPETASAAGSLAKRLGELLTREREQASTRIQELESGLAAVQAEREDLRREGESAAASLADLQAQIRVRKQLLAKANHVCQGLSGETRNLSQLVAGVNHGVEVQRYQLEETSSAMAQISDAAVESARRVQELSDSAETSRSKACVGEQDVRSAVASIVSVKETILHLKEAMDKLGQRASSIGQVMSVINEVADQTNLLALNAAIEAARAGEAGRGFAVVADEVRKLAEKTMSATKEVEEAVRAIQEETQNNVEAVEAAAQMTVEGAKRADRAGEFMAEIISCMEETADHLKVIATGTAEQSEHSRQTSSSLAAIHQVAEENADNMESFTGSILSFKGGIEDLGMIVSALFSGNLEMASSSDKFVQWTDKLNLGVQLVDEQHRMLCSYINDLYHAMKNNSAKDELSSIMQHLREYTASHFSTEEQLFEHSAYPHTREHKEVHRRFVAKLEEFESQIKNGTTTVSMDLLAFLKDWLINHIQGTDPGYVSYLKGHGGKRR</sequence>
<gene>
    <name evidence="8" type="ORF">H9784_00625</name>
</gene>
<dbReference type="AlphaFoldDB" id="A0A9D2HJH2"/>
<dbReference type="EMBL" id="DWZD01000006">
    <property type="protein sequence ID" value="HJA78066.1"/>
    <property type="molecule type" value="Genomic_DNA"/>
</dbReference>
<dbReference type="InterPro" id="IPR035938">
    <property type="entry name" value="Hemerythrin-like_sf"/>
</dbReference>
<organism evidence="8 9">
    <name type="scientific">Candidatus Desulfovibrio intestinavium</name>
    <dbReference type="NCBI Taxonomy" id="2838534"/>
    <lineage>
        <taxon>Bacteria</taxon>
        <taxon>Pseudomonadati</taxon>
        <taxon>Thermodesulfobacteriota</taxon>
        <taxon>Desulfovibrionia</taxon>
        <taxon>Desulfovibrionales</taxon>
        <taxon>Desulfovibrionaceae</taxon>
        <taxon>Desulfovibrio</taxon>
    </lineage>
</organism>
<dbReference type="NCBIfam" id="NF033749">
    <property type="entry name" value="bact_hemeryth"/>
    <property type="match status" value="1"/>
</dbReference>
<keyword evidence="2" id="KW-0479">Metal-binding</keyword>
<proteinExistence type="inferred from homology"/>
<dbReference type="InterPro" id="IPR004089">
    <property type="entry name" value="MCPsignal_dom"/>
</dbReference>
<dbReference type="Gene3D" id="1.20.120.50">
    <property type="entry name" value="Hemerythrin-like"/>
    <property type="match status" value="1"/>
</dbReference>
<evidence type="ECO:0000313" key="8">
    <source>
        <dbReference type="EMBL" id="HJA78066.1"/>
    </source>
</evidence>
<comment type="similarity">
    <text evidence="1">Belongs to the hemerythrin family.</text>
</comment>
<keyword evidence="6" id="KW-0175">Coiled coil</keyword>
<dbReference type="PANTHER" id="PTHR32089">
    <property type="entry name" value="METHYL-ACCEPTING CHEMOTAXIS PROTEIN MCPB"/>
    <property type="match status" value="1"/>
</dbReference>
<evidence type="ECO:0000256" key="3">
    <source>
        <dbReference type="ARBA" id="ARBA00023004"/>
    </source>
</evidence>
<accession>A0A9D2HJH2</accession>
<evidence type="ECO:0000256" key="4">
    <source>
        <dbReference type="ARBA" id="ARBA00023224"/>
    </source>
</evidence>
<feature type="coiled-coil region" evidence="6">
    <location>
        <begin position="81"/>
        <end position="122"/>
    </location>
</feature>
<dbReference type="PROSITE" id="PS50111">
    <property type="entry name" value="CHEMOTAXIS_TRANSDUC_2"/>
    <property type="match status" value="1"/>
</dbReference>
<dbReference type="SUPFAM" id="SSF47188">
    <property type="entry name" value="Hemerythrin-like"/>
    <property type="match status" value="1"/>
</dbReference>
<dbReference type="PROSITE" id="PS00550">
    <property type="entry name" value="HEMERYTHRINS"/>
    <property type="match status" value="1"/>
</dbReference>